<dbReference type="GO" id="GO:0071513">
    <property type="term" value="C:phosphopantothenoylcysteine decarboxylase complex"/>
    <property type="evidence" value="ECO:0007669"/>
    <property type="project" value="TreeGrafter"/>
</dbReference>
<keyword evidence="1 3" id="KW-0210">Decarboxylase</keyword>
<dbReference type="InterPro" id="IPR003382">
    <property type="entry name" value="Flavoprotein"/>
</dbReference>
<reference evidence="8" key="1">
    <citation type="submission" date="2010-05" db="EMBL/GenBank/DDBJ databases">
        <title>The complete genome of Truepera radiovictris DSM 17093.</title>
        <authorList>
            <consortium name="US DOE Joint Genome Institute (JGI-PGF)"/>
            <person name="Lucas S."/>
            <person name="Copeland A."/>
            <person name="Lapidus A."/>
            <person name="Glavina del Rio T."/>
            <person name="Dalin E."/>
            <person name="Tice H."/>
            <person name="Bruce D."/>
            <person name="Goodwin L."/>
            <person name="Pitluck S."/>
            <person name="Kyrpides N."/>
            <person name="Mavromatis K."/>
            <person name="Ovchinnikova G."/>
            <person name="Munk A.C."/>
            <person name="Detter J.C."/>
            <person name="Han C."/>
            <person name="Tapia R."/>
            <person name="Land M."/>
            <person name="Hauser L."/>
            <person name="Markowitz V."/>
            <person name="Cheng J.-F."/>
            <person name="Hugenholtz P."/>
            <person name="Woyke T."/>
            <person name="Wu D."/>
            <person name="Tindall B."/>
            <person name="Pomrenke H.G."/>
            <person name="Brambilla E."/>
            <person name="Klenk H.-P."/>
            <person name="Eisen J.A."/>
        </authorList>
    </citation>
    <scope>NUCLEOTIDE SEQUENCE [LARGE SCALE GENOMIC DNA]</scope>
    <source>
        <strain evidence="8">DSM 17093 / CIP 108686 / LMG 22925 / RQ-24</strain>
    </source>
</reference>
<dbReference type="GO" id="GO:0015941">
    <property type="term" value="P:pantothenate catabolic process"/>
    <property type="evidence" value="ECO:0007669"/>
    <property type="project" value="InterPro"/>
</dbReference>
<evidence type="ECO:0000259" key="5">
    <source>
        <dbReference type="Pfam" id="PF02441"/>
    </source>
</evidence>
<feature type="binding site" evidence="3">
    <location>
        <position position="272"/>
    </location>
    <ligand>
        <name>CTP</name>
        <dbReference type="ChEBI" id="CHEBI:37563"/>
    </ligand>
</feature>
<comment type="pathway">
    <text evidence="3 4">Cofactor biosynthesis; coenzyme A biosynthesis; CoA from (R)-pantothenate: step 3/5.</text>
</comment>
<evidence type="ECO:0000313" key="7">
    <source>
        <dbReference type="EMBL" id="ADI13464.1"/>
    </source>
</evidence>
<dbReference type="OrthoDB" id="9802554at2"/>
<dbReference type="SUPFAM" id="SSF102645">
    <property type="entry name" value="CoaB-like"/>
    <property type="match status" value="1"/>
</dbReference>
<dbReference type="eggNOG" id="COG0452">
    <property type="taxonomic scope" value="Bacteria"/>
</dbReference>
<dbReference type="AlphaFoldDB" id="D7CRH4"/>
<dbReference type="Proteomes" id="UP000000379">
    <property type="component" value="Chromosome"/>
</dbReference>
<keyword evidence="3 4" id="KW-0285">Flavoprotein</keyword>
<feature type="binding site" evidence="3">
    <location>
        <position position="282"/>
    </location>
    <ligand>
        <name>CTP</name>
        <dbReference type="ChEBI" id="CHEBI:37563"/>
    </ligand>
</feature>
<dbReference type="EC" id="4.1.1.36" evidence="3"/>
<dbReference type="STRING" id="649638.Trad_0325"/>
<comment type="function">
    <text evidence="3">Catalyzes two sequential steps in the biosynthesis of coenzyme A. In the first step cysteine is conjugated to 4'-phosphopantothenate to form 4-phosphopantothenoylcysteine. In the second step the latter compound is decarboxylated to form 4'-phosphopantotheine.</text>
</comment>
<dbReference type="HOGENOM" id="CLU_033319_0_1_0"/>
<dbReference type="EC" id="6.3.2.5" evidence="3"/>
<dbReference type="Gene3D" id="3.40.50.10300">
    <property type="entry name" value="CoaB-like"/>
    <property type="match status" value="1"/>
</dbReference>
<feature type="region of interest" description="Phosphopantothenoylcysteine decarboxylase" evidence="3">
    <location>
        <begin position="1"/>
        <end position="183"/>
    </location>
</feature>
<dbReference type="GO" id="GO:0004632">
    <property type="term" value="F:phosphopantothenate--cysteine ligase activity"/>
    <property type="evidence" value="ECO:0007669"/>
    <property type="project" value="UniProtKB-UniRule"/>
</dbReference>
<gene>
    <name evidence="3" type="primary">coaBC</name>
    <name evidence="7" type="ordered locus">Trad_0325</name>
</gene>
<dbReference type="InterPro" id="IPR036551">
    <property type="entry name" value="Flavin_trans-like"/>
</dbReference>
<feature type="binding site" evidence="3">
    <location>
        <position position="334"/>
    </location>
    <ligand>
        <name>CTP</name>
        <dbReference type="ChEBI" id="CHEBI:37563"/>
    </ligand>
</feature>
<dbReference type="EMBL" id="CP002049">
    <property type="protein sequence ID" value="ADI13464.1"/>
    <property type="molecule type" value="Genomic_DNA"/>
</dbReference>
<dbReference type="RefSeq" id="WP_013176844.1">
    <property type="nucleotide sequence ID" value="NC_014221.1"/>
</dbReference>
<comment type="caution">
    <text evidence="3">Lacks conserved residue(s) required for the propagation of feature annotation.</text>
</comment>
<dbReference type="KEGG" id="tra:Trad_0325"/>
<dbReference type="UniPathway" id="UPA00241">
    <property type="reaction ID" value="UER00353"/>
</dbReference>
<keyword evidence="3" id="KW-0511">Multifunctional enzyme</keyword>
<keyword evidence="3 4" id="KW-0436">Ligase</keyword>
<dbReference type="InterPro" id="IPR035929">
    <property type="entry name" value="CoaB-like_sf"/>
</dbReference>
<dbReference type="GO" id="GO:0004633">
    <property type="term" value="F:phosphopantothenoylcysteine decarboxylase activity"/>
    <property type="evidence" value="ECO:0007669"/>
    <property type="project" value="UniProtKB-UniRule"/>
</dbReference>
<dbReference type="PANTHER" id="PTHR14359">
    <property type="entry name" value="HOMO-OLIGOMERIC FLAVIN CONTAINING CYS DECARBOXYLASE FAMILY"/>
    <property type="match status" value="1"/>
</dbReference>
<comment type="cofactor">
    <cofactor evidence="3">
        <name>Mg(2+)</name>
        <dbReference type="ChEBI" id="CHEBI:18420"/>
    </cofactor>
</comment>
<dbReference type="PANTHER" id="PTHR14359:SF6">
    <property type="entry name" value="PHOSPHOPANTOTHENOYLCYSTEINE DECARBOXYLASE"/>
    <property type="match status" value="1"/>
</dbReference>
<protein>
    <recommendedName>
        <fullName evidence="3">Coenzyme A biosynthesis bifunctional protein CoaBC</fullName>
    </recommendedName>
    <alternativeName>
        <fullName evidence="3">DNA/pantothenate metabolism flavoprotein</fullName>
    </alternativeName>
    <alternativeName>
        <fullName evidence="3">Phosphopantothenoylcysteine synthetase/decarboxylase</fullName>
        <shortName evidence="3">PPCS-PPCDC</shortName>
    </alternativeName>
    <domain>
        <recommendedName>
            <fullName evidence="3">Phosphopantothenoylcysteine decarboxylase</fullName>
            <shortName evidence="3">PPC decarboxylase</shortName>
            <shortName evidence="3">PPC-DC</shortName>
            <ecNumber evidence="3">4.1.1.36</ecNumber>
        </recommendedName>
        <alternativeName>
            <fullName evidence="3">CoaC</fullName>
        </alternativeName>
    </domain>
    <domain>
        <recommendedName>
            <fullName evidence="3">Phosphopantothenate--cysteine ligase</fullName>
            <ecNumber evidence="3">6.3.2.5</ecNumber>
        </recommendedName>
        <alternativeName>
            <fullName evidence="3">CoaB</fullName>
        </alternativeName>
        <alternativeName>
            <fullName evidence="3">Phosphopantothenoylcysteine synthetase</fullName>
            <shortName evidence="3">PPC synthetase</shortName>
            <shortName evidence="3">PPC-S</shortName>
        </alternativeName>
    </domain>
</protein>
<dbReference type="HAMAP" id="MF_02225">
    <property type="entry name" value="CoaBC"/>
    <property type="match status" value="1"/>
</dbReference>
<dbReference type="SUPFAM" id="SSF52507">
    <property type="entry name" value="Homo-oligomeric flavin-containing Cys decarboxylases, HFCD"/>
    <property type="match status" value="1"/>
</dbReference>
<comment type="cofactor">
    <cofactor evidence="3">
        <name>FMN</name>
        <dbReference type="ChEBI" id="CHEBI:58210"/>
    </cofactor>
    <text evidence="3">Binds 1 FMN per subunit.</text>
</comment>
<dbReference type="Gene3D" id="3.40.50.1950">
    <property type="entry name" value="Flavin prenyltransferase-like"/>
    <property type="match status" value="1"/>
</dbReference>
<proteinExistence type="inferred from homology"/>
<sequence length="395" mass="41868">MRLLVAASGGVAAIKTPSLLRRLREAGHEVRAVATDDALQFVTKLSLAVAAGGEVFDRAAWFAPDGRARHLELARWADALLVAPATADALASAATGRADDVVSALVLGGVRRVFWVPAMNTAMWTHPLVQANVRTLQALGHRFLGPDEGPLAAQGEGSGVGRMLEPEAVVAALGFPGDLAGRRVLVSAGPTREYLDPVRFLSNPSSGRMGYAVAEAARDRGAEVVLVSGPTALPAPAGVHFEAVETAEEMLGALLKHFAWSELLVMSAAVADWRAAHPKGEKEAKSGERQTLELVRTPDILETLAARRRNQVLVGFAMETHAGVARAADKARRKGLAFICLNYPTREGTAFGGSENEVTLVTQAGDAEPLPRMPKRELADRILDRAKPLLPPPTP</sequence>
<evidence type="ECO:0000256" key="2">
    <source>
        <dbReference type="ARBA" id="ARBA00023239"/>
    </source>
</evidence>
<keyword evidence="2 3" id="KW-0456">Lyase</keyword>
<comment type="similarity">
    <text evidence="3 4">In the N-terminal section; belongs to the HFCD (homo-oligomeric flavin containing Cys decarboxylase) superfamily.</text>
</comment>
<keyword evidence="8" id="KW-1185">Reference proteome</keyword>
<organism evidence="7 8">
    <name type="scientific">Truepera radiovictrix (strain DSM 17093 / CIP 108686 / LMG 22925 / RQ-24)</name>
    <dbReference type="NCBI Taxonomy" id="649638"/>
    <lineage>
        <taxon>Bacteria</taxon>
        <taxon>Thermotogati</taxon>
        <taxon>Deinococcota</taxon>
        <taxon>Deinococci</taxon>
        <taxon>Trueperales</taxon>
        <taxon>Trueperaceae</taxon>
        <taxon>Truepera</taxon>
    </lineage>
</organism>
<feature type="binding site" evidence="3">
    <location>
        <position position="316"/>
    </location>
    <ligand>
        <name>CTP</name>
        <dbReference type="ChEBI" id="CHEBI:37563"/>
    </ligand>
</feature>
<feature type="domain" description="DNA/pantothenate metabolism flavoprotein C-terminal" evidence="6">
    <location>
        <begin position="179"/>
        <end position="386"/>
    </location>
</feature>
<evidence type="ECO:0000259" key="6">
    <source>
        <dbReference type="Pfam" id="PF04127"/>
    </source>
</evidence>
<name>D7CRH4_TRURR</name>
<feature type="binding site" evidence="3">
    <location>
        <begin position="298"/>
        <end position="301"/>
    </location>
    <ligand>
        <name>CTP</name>
        <dbReference type="ChEBI" id="CHEBI:37563"/>
    </ligand>
</feature>
<comment type="catalytic activity">
    <reaction evidence="3 4">
        <text>N-[(R)-4-phosphopantothenoyl]-L-cysteine + H(+) = (R)-4'-phosphopantetheine + CO2</text>
        <dbReference type="Rhea" id="RHEA:16793"/>
        <dbReference type="ChEBI" id="CHEBI:15378"/>
        <dbReference type="ChEBI" id="CHEBI:16526"/>
        <dbReference type="ChEBI" id="CHEBI:59458"/>
        <dbReference type="ChEBI" id="CHEBI:61723"/>
        <dbReference type="EC" id="4.1.1.36"/>
    </reaction>
</comment>
<comment type="similarity">
    <text evidence="3 4">In the C-terminal section; belongs to the PPC synthetase family.</text>
</comment>
<keyword evidence="3" id="KW-0460">Magnesium</keyword>
<evidence type="ECO:0000256" key="3">
    <source>
        <dbReference type="HAMAP-Rule" id="MF_02225"/>
    </source>
</evidence>
<keyword evidence="3 4" id="KW-0288">FMN</keyword>
<keyword evidence="3" id="KW-0479">Metal-binding</keyword>
<feature type="region of interest" description="Phosphopantothenate--cysteine ligase" evidence="3">
    <location>
        <begin position="184"/>
        <end position="395"/>
    </location>
</feature>
<comment type="catalytic activity">
    <reaction evidence="3 4">
        <text>(R)-4'-phosphopantothenate + L-cysteine + CTP = N-[(R)-4-phosphopantothenoyl]-L-cysteine + CMP + diphosphate + H(+)</text>
        <dbReference type="Rhea" id="RHEA:19397"/>
        <dbReference type="ChEBI" id="CHEBI:10986"/>
        <dbReference type="ChEBI" id="CHEBI:15378"/>
        <dbReference type="ChEBI" id="CHEBI:33019"/>
        <dbReference type="ChEBI" id="CHEBI:35235"/>
        <dbReference type="ChEBI" id="CHEBI:37563"/>
        <dbReference type="ChEBI" id="CHEBI:59458"/>
        <dbReference type="ChEBI" id="CHEBI:60377"/>
        <dbReference type="EC" id="6.3.2.5"/>
    </reaction>
</comment>
<comment type="function">
    <text evidence="4">Catalyzes two steps in the biosynthesis of coenzyme A. In the first step cysteine is conjugated to 4'-phosphopantothenate to form 4-phosphopantothenoylcysteine, in the latter compound is decarboxylated to form 4'-phosphopantotheine.</text>
</comment>
<dbReference type="InterPro" id="IPR005252">
    <property type="entry name" value="CoaBC"/>
</dbReference>
<comment type="pathway">
    <text evidence="3 4">Cofactor biosynthesis; coenzyme A biosynthesis; CoA from (R)-pantothenate: step 2/5.</text>
</comment>
<feature type="binding site" evidence="3">
    <location>
        <position position="330"/>
    </location>
    <ligand>
        <name>CTP</name>
        <dbReference type="ChEBI" id="CHEBI:37563"/>
    </ligand>
</feature>
<dbReference type="InterPro" id="IPR007085">
    <property type="entry name" value="DNA/pantothenate-metab_flavo_C"/>
</dbReference>
<evidence type="ECO:0000256" key="4">
    <source>
        <dbReference type="RuleBase" id="RU364078"/>
    </source>
</evidence>
<accession>D7CRH4</accession>
<feature type="domain" description="Flavoprotein" evidence="5">
    <location>
        <begin position="1"/>
        <end position="171"/>
    </location>
</feature>
<evidence type="ECO:0000313" key="8">
    <source>
        <dbReference type="Proteomes" id="UP000000379"/>
    </source>
</evidence>
<evidence type="ECO:0000256" key="1">
    <source>
        <dbReference type="ARBA" id="ARBA00022793"/>
    </source>
</evidence>
<reference evidence="7 8" key="2">
    <citation type="journal article" date="2011" name="Stand. Genomic Sci.">
        <title>Complete genome sequence of Truepera radiovictrix type strain (RQ-24).</title>
        <authorList>
            <person name="Ivanova N."/>
            <person name="Rohde C."/>
            <person name="Munk C."/>
            <person name="Nolan M."/>
            <person name="Lucas S."/>
            <person name="Del Rio T.G."/>
            <person name="Tice H."/>
            <person name="Deshpande S."/>
            <person name="Cheng J.F."/>
            <person name="Tapia R."/>
            <person name="Han C."/>
            <person name="Goodwin L."/>
            <person name="Pitluck S."/>
            <person name="Liolios K."/>
            <person name="Mavromatis K."/>
            <person name="Mikhailova N."/>
            <person name="Pati A."/>
            <person name="Chen A."/>
            <person name="Palaniappan K."/>
            <person name="Land M."/>
            <person name="Hauser L."/>
            <person name="Chang Y.J."/>
            <person name="Jeffries C.D."/>
            <person name="Brambilla E."/>
            <person name="Rohde M."/>
            <person name="Goker M."/>
            <person name="Tindall B.J."/>
            <person name="Woyke T."/>
            <person name="Bristow J."/>
            <person name="Eisen J.A."/>
            <person name="Markowitz V."/>
            <person name="Hugenholtz P."/>
            <person name="Kyrpides N.C."/>
            <person name="Klenk H.P."/>
            <person name="Lapidus A."/>
        </authorList>
    </citation>
    <scope>NUCLEOTIDE SEQUENCE [LARGE SCALE GENOMIC DNA]</scope>
    <source>
        <strain evidence="8">DSM 17093 / CIP 108686 / LMG 22925 / RQ-24</strain>
    </source>
</reference>
<dbReference type="Pfam" id="PF02441">
    <property type="entry name" value="Flavoprotein"/>
    <property type="match status" value="1"/>
</dbReference>
<dbReference type="Pfam" id="PF04127">
    <property type="entry name" value="DFP"/>
    <property type="match status" value="1"/>
</dbReference>
<dbReference type="GO" id="GO:0015937">
    <property type="term" value="P:coenzyme A biosynthetic process"/>
    <property type="evidence" value="ECO:0007669"/>
    <property type="project" value="UniProtKB-UniRule"/>
</dbReference>
<dbReference type="GO" id="GO:0010181">
    <property type="term" value="F:FMN binding"/>
    <property type="evidence" value="ECO:0007669"/>
    <property type="project" value="UniProtKB-UniRule"/>
</dbReference>
<dbReference type="NCBIfam" id="TIGR00521">
    <property type="entry name" value="coaBC_dfp"/>
    <property type="match status" value="1"/>
</dbReference>
<dbReference type="GO" id="GO:0046872">
    <property type="term" value="F:metal ion binding"/>
    <property type="evidence" value="ECO:0007669"/>
    <property type="project" value="UniProtKB-KW"/>
</dbReference>